<feature type="domain" description="B30.2/SPRY" evidence="2">
    <location>
        <begin position="153"/>
        <end position="346"/>
    </location>
</feature>
<evidence type="ECO:0000256" key="1">
    <source>
        <dbReference type="SAM" id="Coils"/>
    </source>
</evidence>
<dbReference type="SUPFAM" id="SSF49899">
    <property type="entry name" value="Concanavalin A-like lectins/glucanases"/>
    <property type="match status" value="1"/>
</dbReference>
<organism evidence="3 4">
    <name type="scientific">Terrapene triunguis</name>
    <name type="common">Three-toed box turtle</name>
    <dbReference type="NCBI Taxonomy" id="2587831"/>
    <lineage>
        <taxon>Eukaryota</taxon>
        <taxon>Metazoa</taxon>
        <taxon>Chordata</taxon>
        <taxon>Craniata</taxon>
        <taxon>Vertebrata</taxon>
        <taxon>Euteleostomi</taxon>
        <taxon>Archelosauria</taxon>
        <taxon>Testudinata</taxon>
        <taxon>Testudines</taxon>
        <taxon>Cryptodira</taxon>
        <taxon>Durocryptodira</taxon>
        <taxon>Testudinoidea</taxon>
        <taxon>Emydidae</taxon>
        <taxon>Terrapene</taxon>
    </lineage>
</organism>
<dbReference type="InterPro" id="IPR050143">
    <property type="entry name" value="TRIM/RBCC"/>
</dbReference>
<reference evidence="3" key="2">
    <citation type="submission" date="2025-09" db="UniProtKB">
        <authorList>
            <consortium name="Ensembl"/>
        </authorList>
    </citation>
    <scope>IDENTIFICATION</scope>
</reference>
<dbReference type="PROSITE" id="PS50188">
    <property type="entry name" value="B302_SPRY"/>
    <property type="match status" value="1"/>
</dbReference>
<keyword evidence="4" id="KW-1185">Reference proteome</keyword>
<dbReference type="SMART" id="SM00449">
    <property type="entry name" value="SPRY"/>
    <property type="match status" value="1"/>
</dbReference>
<dbReference type="Proteomes" id="UP000472274">
    <property type="component" value="Unplaced"/>
</dbReference>
<dbReference type="Gene3D" id="2.60.120.920">
    <property type="match status" value="1"/>
</dbReference>
<dbReference type="FunFam" id="2.60.120.920:FF:000004">
    <property type="entry name" value="Butyrophilin subfamily 1 member A1"/>
    <property type="match status" value="1"/>
</dbReference>
<accession>A0A674JZK9</accession>
<evidence type="ECO:0000313" key="4">
    <source>
        <dbReference type="Proteomes" id="UP000472274"/>
    </source>
</evidence>
<dbReference type="InterPro" id="IPR003879">
    <property type="entry name" value="Butyrophylin_SPRY"/>
</dbReference>
<dbReference type="InParanoid" id="A0A674JZK9"/>
<dbReference type="Ensembl" id="ENSTMTT00000025433.1">
    <property type="protein sequence ID" value="ENSTMTP00000024569.1"/>
    <property type="gene ID" value="ENSTMTG00000017892.1"/>
</dbReference>
<name>A0A674JZK9_9SAUR</name>
<dbReference type="InterPro" id="IPR001870">
    <property type="entry name" value="B30.2/SPRY"/>
</dbReference>
<dbReference type="InterPro" id="IPR043136">
    <property type="entry name" value="B30.2/SPRY_sf"/>
</dbReference>
<feature type="coiled-coil region" evidence="1">
    <location>
        <begin position="48"/>
        <end position="97"/>
    </location>
</feature>
<keyword evidence="1" id="KW-0175">Coiled coil</keyword>
<evidence type="ECO:0000313" key="3">
    <source>
        <dbReference type="Ensembl" id="ENSTMTP00000024569.1"/>
    </source>
</evidence>
<dbReference type="PANTHER" id="PTHR24103">
    <property type="entry name" value="E3 UBIQUITIN-PROTEIN LIGASE TRIM"/>
    <property type="match status" value="1"/>
</dbReference>
<gene>
    <name evidence="3" type="primary">LOC112121688</name>
</gene>
<reference evidence="3" key="1">
    <citation type="submission" date="2025-08" db="UniProtKB">
        <authorList>
            <consortium name="Ensembl"/>
        </authorList>
    </citation>
    <scope>IDENTIFICATION</scope>
</reference>
<sequence length="365" mass="41990">MQTRLNTLKQEREERLEWKQDGEMQSQEYLGKIDAERQKIVSEFEQLRQFLEEQEQLLLAQLEELAKEIVKIQDENVTKLSEEISRLSDLISEIEEKCQQPTSEFLQDIRSTWSRCEKVKFEKPVAVPQDLRERVGVSSQRNVCLQEALKKFKETLPYQLRFLISKAEKEVQATPDPDLANPCSIVSTDESVIQKYQGAGYSVPQNRFYPAACVLGYKGFTSGRCYWEVEVGDKDEWVLGIAKESVILEGAISCTPEEGIWALQSTGNEYWALTSPKTALDLRRSPSNIGVYLDYEEEKVTFYDITSSGKEPIFTFTSSFTGKIIPFFGSRHVEYQNLGSSGPWNAHRRMVQLSMPVSYHFQAYH</sequence>
<protein>
    <recommendedName>
        <fullName evidence="2">B30.2/SPRY domain-containing protein</fullName>
    </recommendedName>
</protein>
<dbReference type="GeneTree" id="ENSGT01030000234669"/>
<dbReference type="InterPro" id="IPR013320">
    <property type="entry name" value="ConA-like_dom_sf"/>
</dbReference>
<dbReference type="Pfam" id="PF00622">
    <property type="entry name" value="SPRY"/>
    <property type="match status" value="1"/>
</dbReference>
<dbReference type="PRINTS" id="PR01407">
    <property type="entry name" value="BUTYPHLNCDUF"/>
</dbReference>
<proteinExistence type="predicted"/>
<evidence type="ECO:0000259" key="2">
    <source>
        <dbReference type="PROSITE" id="PS50188"/>
    </source>
</evidence>
<dbReference type="InterPro" id="IPR003877">
    <property type="entry name" value="SPRY_dom"/>
</dbReference>
<dbReference type="AlphaFoldDB" id="A0A674JZK9"/>